<evidence type="ECO:0000313" key="3">
    <source>
        <dbReference type="EMBL" id="QHU18570.1"/>
    </source>
</evidence>
<organism evidence="3">
    <name type="scientific">viral metagenome</name>
    <dbReference type="NCBI Taxonomy" id="1070528"/>
    <lineage>
        <taxon>unclassified sequences</taxon>
        <taxon>metagenomes</taxon>
        <taxon>organismal metagenomes</taxon>
    </lineage>
</organism>
<name>A0A6C0KPE2_9ZZZZ</name>
<accession>A0A6C0KPE2</accession>
<dbReference type="AlphaFoldDB" id="A0A6C0KPE2"/>
<protein>
    <submittedName>
        <fullName evidence="3">Uncharacterized protein</fullName>
    </submittedName>
</protein>
<sequence>MKFNNLTYKTSFVLLVIAALYVLVYSGLAGILLCTSVALLTASVVDQFEIVVAISVIFALLYIFYIKPLLRKMEPFENLDTPKNIIDRMAQMKNSYKEVPQNLQDPYREPEGVYNPAIEGFQDVQPAARKAGESATSSSAPSKRVNEVDVKQVKEVTSAVQSETNKKDKDIAKQEFASATNSLFKEGKMPSEHADGPKLDSGSTLLKAMESFQPEQINAMTTDTKKLLETQKGLMEMLNQMRPVLSDGKELLQTFSGMFGGAGMPFKL</sequence>
<proteinExistence type="predicted"/>
<dbReference type="EMBL" id="MN740936">
    <property type="protein sequence ID" value="QHU18570.1"/>
    <property type="molecule type" value="Genomic_DNA"/>
</dbReference>
<keyword evidence="2" id="KW-1133">Transmembrane helix</keyword>
<keyword evidence="2" id="KW-0472">Membrane</keyword>
<evidence type="ECO:0000256" key="1">
    <source>
        <dbReference type="SAM" id="MobiDB-lite"/>
    </source>
</evidence>
<keyword evidence="2" id="KW-0812">Transmembrane</keyword>
<feature type="transmembrane region" description="Helical" evidence="2">
    <location>
        <begin position="48"/>
        <end position="66"/>
    </location>
</feature>
<feature type="region of interest" description="Disordered" evidence="1">
    <location>
        <begin position="126"/>
        <end position="147"/>
    </location>
</feature>
<evidence type="ECO:0000256" key="2">
    <source>
        <dbReference type="SAM" id="Phobius"/>
    </source>
</evidence>
<reference evidence="3" key="1">
    <citation type="journal article" date="2020" name="Nature">
        <title>Giant virus diversity and host interactions through global metagenomics.</title>
        <authorList>
            <person name="Schulz F."/>
            <person name="Roux S."/>
            <person name="Paez-Espino D."/>
            <person name="Jungbluth S."/>
            <person name="Walsh D.A."/>
            <person name="Denef V.J."/>
            <person name="McMahon K.D."/>
            <person name="Konstantinidis K.T."/>
            <person name="Eloe-Fadrosh E.A."/>
            <person name="Kyrpides N.C."/>
            <person name="Woyke T."/>
        </authorList>
    </citation>
    <scope>NUCLEOTIDE SEQUENCE</scope>
    <source>
        <strain evidence="3">GVMAG-S-3300013006-158</strain>
    </source>
</reference>
<feature type="transmembrane region" description="Helical" evidence="2">
    <location>
        <begin position="12"/>
        <end position="42"/>
    </location>
</feature>